<evidence type="ECO:0000256" key="4">
    <source>
        <dbReference type="HAMAP-Rule" id="MF_01363"/>
    </source>
</evidence>
<name>A0A2M8G1B3_9BACT</name>
<dbReference type="EMBL" id="PFQX01000025">
    <property type="protein sequence ID" value="PJC65445.1"/>
    <property type="molecule type" value="Genomic_DNA"/>
</dbReference>
<comment type="similarity">
    <text evidence="1 4 5">Belongs to the bacterial ribosomal protein bL21 family.</text>
</comment>
<dbReference type="GO" id="GO:0006412">
    <property type="term" value="P:translation"/>
    <property type="evidence" value="ECO:0007669"/>
    <property type="project" value="UniProtKB-UniRule"/>
</dbReference>
<evidence type="ECO:0000256" key="5">
    <source>
        <dbReference type="RuleBase" id="RU000562"/>
    </source>
</evidence>
<keyword evidence="3 4" id="KW-0687">Ribonucleoprotein</keyword>
<dbReference type="Pfam" id="PF00829">
    <property type="entry name" value="Ribosomal_L21p"/>
    <property type="match status" value="1"/>
</dbReference>
<evidence type="ECO:0000256" key="2">
    <source>
        <dbReference type="ARBA" id="ARBA00022980"/>
    </source>
</evidence>
<dbReference type="GO" id="GO:0005737">
    <property type="term" value="C:cytoplasm"/>
    <property type="evidence" value="ECO:0007669"/>
    <property type="project" value="UniProtKB-ARBA"/>
</dbReference>
<dbReference type="PANTHER" id="PTHR21349:SF0">
    <property type="entry name" value="LARGE RIBOSOMAL SUBUNIT PROTEIN BL21M"/>
    <property type="match status" value="1"/>
</dbReference>
<dbReference type="Proteomes" id="UP000229674">
    <property type="component" value="Unassembled WGS sequence"/>
</dbReference>
<keyword evidence="2 4" id="KW-0689">Ribosomal protein</keyword>
<dbReference type="AlphaFoldDB" id="A0A2M8G1B3"/>
<sequence>MFAVIETGGKQYRVSPGTKLRVEKLGTEAGSAFVFDKVLLVAGDKEELLLGRPYVSGAKVEAKILRNARERKKIVFRYHSKTRYRKKKGHRQNFTEVEITGIHL</sequence>
<dbReference type="InterPro" id="IPR036164">
    <property type="entry name" value="bL21-like_sf"/>
</dbReference>
<protein>
    <recommendedName>
        <fullName evidence="4">Large ribosomal subunit protein bL21</fullName>
    </recommendedName>
</protein>
<evidence type="ECO:0000313" key="7">
    <source>
        <dbReference type="Proteomes" id="UP000229674"/>
    </source>
</evidence>
<evidence type="ECO:0000313" key="6">
    <source>
        <dbReference type="EMBL" id="PJC65445.1"/>
    </source>
</evidence>
<dbReference type="InterPro" id="IPR028909">
    <property type="entry name" value="bL21-like"/>
</dbReference>
<comment type="subunit">
    <text evidence="4">Part of the 50S ribosomal subunit. Contacts protein L20.</text>
</comment>
<keyword evidence="4 5" id="KW-0694">RNA-binding</keyword>
<dbReference type="GO" id="GO:0005840">
    <property type="term" value="C:ribosome"/>
    <property type="evidence" value="ECO:0007669"/>
    <property type="project" value="UniProtKB-KW"/>
</dbReference>
<dbReference type="HAMAP" id="MF_01363">
    <property type="entry name" value="Ribosomal_bL21"/>
    <property type="match status" value="1"/>
</dbReference>
<dbReference type="InterPro" id="IPR001787">
    <property type="entry name" value="Ribosomal_bL21"/>
</dbReference>
<gene>
    <name evidence="4 6" type="primary">rplU</name>
    <name evidence="6" type="ORF">CO020_00585</name>
</gene>
<accession>A0A2M8G1B3</accession>
<comment type="caution">
    <text evidence="6">The sequence shown here is derived from an EMBL/GenBank/DDBJ whole genome shotgun (WGS) entry which is preliminary data.</text>
</comment>
<evidence type="ECO:0000256" key="3">
    <source>
        <dbReference type="ARBA" id="ARBA00023274"/>
    </source>
</evidence>
<proteinExistence type="inferred from homology"/>
<dbReference type="PANTHER" id="PTHR21349">
    <property type="entry name" value="50S RIBOSOMAL PROTEIN L21"/>
    <property type="match status" value="1"/>
</dbReference>
<dbReference type="SUPFAM" id="SSF141091">
    <property type="entry name" value="L21p-like"/>
    <property type="match status" value="1"/>
</dbReference>
<dbReference type="NCBIfam" id="TIGR00061">
    <property type="entry name" value="L21"/>
    <property type="match status" value="1"/>
</dbReference>
<organism evidence="6 7">
    <name type="scientific">Candidatus Colwellbacteria bacterium CG_4_9_14_0_2_um_filter_50_12</name>
    <dbReference type="NCBI Taxonomy" id="1974538"/>
    <lineage>
        <taxon>Bacteria</taxon>
        <taxon>Candidatus Colwelliibacteriota</taxon>
    </lineage>
</organism>
<reference evidence="7" key="1">
    <citation type="submission" date="2017-09" db="EMBL/GenBank/DDBJ databases">
        <title>Depth-based differentiation of microbial function through sediment-hosted aquifers and enrichment of novel symbionts in the deep terrestrial subsurface.</title>
        <authorList>
            <person name="Probst A.J."/>
            <person name="Ladd B."/>
            <person name="Jarett J.K."/>
            <person name="Geller-Mcgrath D.E."/>
            <person name="Sieber C.M.K."/>
            <person name="Emerson J.B."/>
            <person name="Anantharaman K."/>
            <person name="Thomas B.C."/>
            <person name="Malmstrom R."/>
            <person name="Stieglmeier M."/>
            <person name="Klingl A."/>
            <person name="Woyke T."/>
            <person name="Ryan C.M."/>
            <person name="Banfield J.F."/>
        </authorList>
    </citation>
    <scope>NUCLEOTIDE SEQUENCE [LARGE SCALE GENOMIC DNA]</scope>
</reference>
<evidence type="ECO:0000256" key="1">
    <source>
        <dbReference type="ARBA" id="ARBA00008563"/>
    </source>
</evidence>
<dbReference type="GO" id="GO:1990904">
    <property type="term" value="C:ribonucleoprotein complex"/>
    <property type="evidence" value="ECO:0007669"/>
    <property type="project" value="UniProtKB-KW"/>
</dbReference>
<keyword evidence="4 5" id="KW-0699">rRNA-binding</keyword>
<comment type="function">
    <text evidence="4 5">This protein binds to 23S rRNA in the presence of protein L20.</text>
</comment>
<dbReference type="GO" id="GO:0003735">
    <property type="term" value="F:structural constituent of ribosome"/>
    <property type="evidence" value="ECO:0007669"/>
    <property type="project" value="InterPro"/>
</dbReference>
<dbReference type="GO" id="GO:0019843">
    <property type="term" value="F:rRNA binding"/>
    <property type="evidence" value="ECO:0007669"/>
    <property type="project" value="UniProtKB-UniRule"/>
</dbReference>